<gene>
    <name evidence="2" type="ORF">K469DRAFT_685398</name>
</gene>
<feature type="region of interest" description="Disordered" evidence="1">
    <location>
        <begin position="147"/>
        <end position="181"/>
    </location>
</feature>
<evidence type="ECO:0000313" key="2">
    <source>
        <dbReference type="EMBL" id="KAF2174799.1"/>
    </source>
</evidence>
<dbReference type="AlphaFoldDB" id="A0A6A6D9A7"/>
<feature type="compositionally biased region" description="Basic residues" evidence="1">
    <location>
        <begin position="157"/>
        <end position="166"/>
    </location>
</feature>
<dbReference type="Proteomes" id="UP000800200">
    <property type="component" value="Unassembled WGS sequence"/>
</dbReference>
<accession>A0A6A6D9A7</accession>
<name>A0A6A6D9A7_9PEZI</name>
<evidence type="ECO:0000256" key="1">
    <source>
        <dbReference type="SAM" id="MobiDB-lite"/>
    </source>
</evidence>
<sequence length="193" mass="21815">MFPESQGEEVNARIEWVREYLIADAGVQDILAPKDVRTFEEEFGKHISASARGLAVCSVQRAKTWAQLPLYLNANLRRQTFGFQVAEFSEEEQPISPVTTNGRGEELFAIFPRIYFMKSESQRITAGTILRKGQLHAATQEVCEGASDTPFTQPALTRHRSRRSRRTPMNAEGARGGTTKKRLLSKAVTWNQW</sequence>
<evidence type="ECO:0000313" key="3">
    <source>
        <dbReference type="Proteomes" id="UP000800200"/>
    </source>
</evidence>
<reference evidence="2" key="1">
    <citation type="journal article" date="2020" name="Stud. Mycol.">
        <title>101 Dothideomycetes genomes: a test case for predicting lifestyles and emergence of pathogens.</title>
        <authorList>
            <person name="Haridas S."/>
            <person name="Albert R."/>
            <person name="Binder M."/>
            <person name="Bloem J."/>
            <person name="Labutti K."/>
            <person name="Salamov A."/>
            <person name="Andreopoulos B."/>
            <person name="Baker S."/>
            <person name="Barry K."/>
            <person name="Bills G."/>
            <person name="Bluhm B."/>
            <person name="Cannon C."/>
            <person name="Castanera R."/>
            <person name="Culley D."/>
            <person name="Daum C."/>
            <person name="Ezra D."/>
            <person name="Gonzalez J."/>
            <person name="Henrissat B."/>
            <person name="Kuo A."/>
            <person name="Liang C."/>
            <person name="Lipzen A."/>
            <person name="Lutzoni F."/>
            <person name="Magnuson J."/>
            <person name="Mondo S."/>
            <person name="Nolan M."/>
            <person name="Ohm R."/>
            <person name="Pangilinan J."/>
            <person name="Park H.-J."/>
            <person name="Ramirez L."/>
            <person name="Alfaro M."/>
            <person name="Sun H."/>
            <person name="Tritt A."/>
            <person name="Yoshinaga Y."/>
            <person name="Zwiers L.-H."/>
            <person name="Turgeon B."/>
            <person name="Goodwin S."/>
            <person name="Spatafora J."/>
            <person name="Crous P."/>
            <person name="Grigoriev I."/>
        </authorList>
    </citation>
    <scope>NUCLEOTIDE SEQUENCE</scope>
    <source>
        <strain evidence="2">CBS 207.26</strain>
    </source>
</reference>
<organism evidence="2 3">
    <name type="scientific">Zopfia rhizophila CBS 207.26</name>
    <dbReference type="NCBI Taxonomy" id="1314779"/>
    <lineage>
        <taxon>Eukaryota</taxon>
        <taxon>Fungi</taxon>
        <taxon>Dikarya</taxon>
        <taxon>Ascomycota</taxon>
        <taxon>Pezizomycotina</taxon>
        <taxon>Dothideomycetes</taxon>
        <taxon>Dothideomycetes incertae sedis</taxon>
        <taxon>Zopfiaceae</taxon>
        <taxon>Zopfia</taxon>
    </lineage>
</organism>
<keyword evidence="3" id="KW-1185">Reference proteome</keyword>
<dbReference type="EMBL" id="ML994770">
    <property type="protein sequence ID" value="KAF2174799.1"/>
    <property type="molecule type" value="Genomic_DNA"/>
</dbReference>
<proteinExistence type="predicted"/>
<protein>
    <submittedName>
        <fullName evidence="2">Uncharacterized protein</fullName>
    </submittedName>
</protein>